<dbReference type="Proteomes" id="UP000198951">
    <property type="component" value="Unassembled WGS sequence"/>
</dbReference>
<accession>A0A1H4FXV7</accession>
<protein>
    <submittedName>
        <fullName evidence="2">Uncharacterized protein</fullName>
    </submittedName>
</protein>
<keyword evidence="3" id="KW-1185">Reference proteome</keyword>
<dbReference type="AlphaFoldDB" id="A0A1H4FXV7"/>
<keyword evidence="1" id="KW-0472">Membrane</keyword>
<evidence type="ECO:0000313" key="3">
    <source>
        <dbReference type="Proteomes" id="UP000198951"/>
    </source>
</evidence>
<keyword evidence="1" id="KW-0812">Transmembrane</keyword>
<dbReference type="STRING" id="150146.SAMN05443667_11588"/>
<feature type="transmembrane region" description="Helical" evidence="1">
    <location>
        <begin position="12"/>
        <end position="33"/>
    </location>
</feature>
<keyword evidence="1" id="KW-1133">Transmembrane helix</keyword>
<reference evidence="3" key="1">
    <citation type="submission" date="2016-10" db="EMBL/GenBank/DDBJ databases">
        <authorList>
            <person name="Varghese N."/>
            <person name="Submissions S."/>
        </authorList>
    </citation>
    <scope>NUCLEOTIDE SEQUENCE [LARGE SCALE GENOMIC DNA]</scope>
    <source>
        <strain evidence="3">DSM 22376</strain>
    </source>
</reference>
<proteinExistence type="predicted"/>
<organism evidence="2 3">
    <name type="scientific">Flavobacterium gillisiae</name>
    <dbReference type="NCBI Taxonomy" id="150146"/>
    <lineage>
        <taxon>Bacteria</taxon>
        <taxon>Pseudomonadati</taxon>
        <taxon>Bacteroidota</taxon>
        <taxon>Flavobacteriia</taxon>
        <taxon>Flavobacteriales</taxon>
        <taxon>Flavobacteriaceae</taxon>
        <taxon>Flavobacterium</taxon>
    </lineage>
</organism>
<evidence type="ECO:0000256" key="1">
    <source>
        <dbReference type="SAM" id="Phobius"/>
    </source>
</evidence>
<feature type="transmembrane region" description="Helical" evidence="1">
    <location>
        <begin position="53"/>
        <end position="73"/>
    </location>
</feature>
<gene>
    <name evidence="2" type="ORF">SAMN05443667_11588</name>
</gene>
<evidence type="ECO:0000313" key="2">
    <source>
        <dbReference type="EMBL" id="SEB01937.1"/>
    </source>
</evidence>
<name>A0A1H4FXV7_9FLAO</name>
<dbReference type="EMBL" id="FNRD01000015">
    <property type="protein sequence ID" value="SEB01937.1"/>
    <property type="molecule type" value="Genomic_DNA"/>
</dbReference>
<sequence>MIFILMKLRIYFFLLLVIFNLTSLYFIIALLSYDEIVGYWINGRRKNVSTQSMGYLMFATTLSNLYFFFLIVIEKSDKNH</sequence>